<sequence>MAEGDCNIASATCSKCQLDEHCGSECDSGCEGRGLMGTTSSAMNCTDMITLRALLLKDPKAIKQKKKRELMVRKRLAKECAKKAKKMLRAFKNYEKEERTKYKRRLKQFNLYVKEKKLEDKKCRTTVRKREKMKEKMRQDQQKERYRCLKMQLKMQCVMLGNRNIPLSECDCGNSLANELVSDMKNSISECSLVTNLTQTINLNPDAICSKQMKMTPASMMGRIDNGEHNKSRSKRNRSQSNAKKILCQKQTLNNAIAGDCVEAHRRVGTAKSVKKAASAFKGNA</sequence>
<dbReference type="AlphaFoldDB" id="A0A8D8TKZ1"/>
<accession>A0A8D8TKZ1</accession>
<dbReference type="EMBL" id="HBUF01297402">
    <property type="protein sequence ID" value="CAG6690414.1"/>
    <property type="molecule type" value="Transcribed_RNA"/>
</dbReference>
<dbReference type="EMBL" id="HBUF01297403">
    <property type="protein sequence ID" value="CAG6690415.1"/>
    <property type="molecule type" value="Transcribed_RNA"/>
</dbReference>
<proteinExistence type="predicted"/>
<evidence type="ECO:0000313" key="2">
    <source>
        <dbReference type="EMBL" id="CAG6690415.1"/>
    </source>
</evidence>
<organism evidence="2">
    <name type="scientific">Cacopsylla melanoneura</name>
    <dbReference type="NCBI Taxonomy" id="428564"/>
    <lineage>
        <taxon>Eukaryota</taxon>
        <taxon>Metazoa</taxon>
        <taxon>Ecdysozoa</taxon>
        <taxon>Arthropoda</taxon>
        <taxon>Hexapoda</taxon>
        <taxon>Insecta</taxon>
        <taxon>Pterygota</taxon>
        <taxon>Neoptera</taxon>
        <taxon>Paraneoptera</taxon>
        <taxon>Hemiptera</taxon>
        <taxon>Sternorrhyncha</taxon>
        <taxon>Psylloidea</taxon>
        <taxon>Psyllidae</taxon>
        <taxon>Psyllinae</taxon>
        <taxon>Cacopsylla</taxon>
    </lineage>
</organism>
<reference evidence="2" key="1">
    <citation type="submission" date="2021-05" db="EMBL/GenBank/DDBJ databases">
        <authorList>
            <person name="Alioto T."/>
            <person name="Alioto T."/>
            <person name="Gomez Garrido J."/>
        </authorList>
    </citation>
    <scope>NUCLEOTIDE SEQUENCE</scope>
</reference>
<protein>
    <submittedName>
        <fullName evidence="2">Uncharacterized protein</fullName>
    </submittedName>
</protein>
<evidence type="ECO:0000256" key="1">
    <source>
        <dbReference type="SAM" id="MobiDB-lite"/>
    </source>
</evidence>
<name>A0A8D8TKZ1_9HEMI</name>
<feature type="region of interest" description="Disordered" evidence="1">
    <location>
        <begin position="221"/>
        <end position="244"/>
    </location>
</feature>